<dbReference type="CDD" id="cd19093">
    <property type="entry name" value="AKR_AtPLR-like"/>
    <property type="match status" value="1"/>
</dbReference>
<dbReference type="GO" id="GO:0005737">
    <property type="term" value="C:cytoplasm"/>
    <property type="evidence" value="ECO:0007669"/>
    <property type="project" value="TreeGrafter"/>
</dbReference>
<reference evidence="3" key="1">
    <citation type="submission" date="2021-01" db="EMBL/GenBank/DDBJ databases">
        <authorList>
            <person name="Corre E."/>
            <person name="Pelletier E."/>
            <person name="Niang G."/>
            <person name="Scheremetjew M."/>
            <person name="Finn R."/>
            <person name="Kale V."/>
            <person name="Holt S."/>
            <person name="Cochrane G."/>
            <person name="Meng A."/>
            <person name="Brown T."/>
            <person name="Cohen L."/>
        </authorList>
    </citation>
    <scope>NUCLEOTIDE SEQUENCE</scope>
    <source>
        <strain evidence="3">CCMP325</strain>
    </source>
</reference>
<protein>
    <recommendedName>
        <fullName evidence="2">NADP-dependent oxidoreductase domain-containing protein</fullName>
    </recommendedName>
</protein>
<gene>
    <name evidence="3" type="ORF">HPHI1048_LOCUS9155</name>
</gene>
<dbReference type="InterPro" id="IPR050791">
    <property type="entry name" value="Aldo-Keto_reductase"/>
</dbReference>
<dbReference type="AlphaFoldDB" id="A0A7S0ED80"/>
<evidence type="ECO:0000256" key="1">
    <source>
        <dbReference type="ARBA" id="ARBA00023002"/>
    </source>
</evidence>
<evidence type="ECO:0000313" key="3">
    <source>
        <dbReference type="EMBL" id="CAD8481744.1"/>
    </source>
</evidence>
<accession>A0A7S0ED80</accession>
<proteinExistence type="predicted"/>
<name>A0A7S0ED80_9CRYP</name>
<feature type="domain" description="NADP-dependent oxidoreductase" evidence="2">
    <location>
        <begin position="95"/>
        <end position="390"/>
    </location>
</feature>
<dbReference type="PANTHER" id="PTHR43625:SF5">
    <property type="entry name" value="PYRIDOXAL REDUCTASE, CHLOROPLASTIC"/>
    <property type="match status" value="1"/>
</dbReference>
<dbReference type="PRINTS" id="PR00069">
    <property type="entry name" value="ALDKETRDTASE"/>
</dbReference>
<dbReference type="GO" id="GO:0016491">
    <property type="term" value="F:oxidoreductase activity"/>
    <property type="evidence" value="ECO:0007669"/>
    <property type="project" value="UniProtKB-KW"/>
</dbReference>
<dbReference type="InterPro" id="IPR036812">
    <property type="entry name" value="NAD(P)_OxRdtase_dom_sf"/>
</dbReference>
<dbReference type="SUPFAM" id="SSF51430">
    <property type="entry name" value="NAD(P)-linked oxidoreductase"/>
    <property type="match status" value="1"/>
</dbReference>
<dbReference type="InterPro" id="IPR018170">
    <property type="entry name" value="Aldo/ket_reductase_CS"/>
</dbReference>
<keyword evidence="1" id="KW-0560">Oxidoreductase</keyword>
<dbReference type="InterPro" id="IPR020471">
    <property type="entry name" value="AKR"/>
</dbReference>
<evidence type="ECO:0000259" key="2">
    <source>
        <dbReference type="Pfam" id="PF00248"/>
    </source>
</evidence>
<sequence length="414" mass="45347">MHASLSLPLRWSPSSPNHRLLSLSSRHLSYRPVRKTSRSTMVPAMAEPSEAWRWERRHLLLSTMLPSVMRWNSMSAMAVEQEKNGVGGGLKLPEMGTGVWAWGDESIWNYGSEGGASMQSIEEALDVVVRSGLGFLDTAEVYGNGESERLVGALLKRLPVEKRRDVRVATKFYPIVPSTSLPRTSQDLLPALDASLARLDLPYVDLYQIHGPGLQSSGEEIGEALAEAVISGRCKAVGVSNFAFEELLPLYRTLERRGVPLTSNQVEFSLLRRLPETGGLLEECRKLGISILAYSPLGMGRLTGKYGKEKKVPRSRFFGRVSDSKLEGLVARLREVGAAHGGKTPGQVALNWVMCKGAVPIPGCKNARQAQENAGALGWRLSEEEVHRLDLLGQEGSINSWQHDSKVGGRNTVG</sequence>
<dbReference type="Gene3D" id="3.20.20.100">
    <property type="entry name" value="NADP-dependent oxidoreductase domain"/>
    <property type="match status" value="1"/>
</dbReference>
<dbReference type="Pfam" id="PF00248">
    <property type="entry name" value="Aldo_ket_red"/>
    <property type="match status" value="1"/>
</dbReference>
<dbReference type="PROSITE" id="PS00062">
    <property type="entry name" value="ALDOKETO_REDUCTASE_2"/>
    <property type="match status" value="1"/>
</dbReference>
<dbReference type="PANTHER" id="PTHR43625">
    <property type="entry name" value="AFLATOXIN B1 ALDEHYDE REDUCTASE"/>
    <property type="match status" value="1"/>
</dbReference>
<organism evidence="3">
    <name type="scientific">Hanusia phi</name>
    <dbReference type="NCBI Taxonomy" id="3032"/>
    <lineage>
        <taxon>Eukaryota</taxon>
        <taxon>Cryptophyceae</taxon>
        <taxon>Pyrenomonadales</taxon>
        <taxon>Geminigeraceae</taxon>
        <taxon>Hanusia</taxon>
    </lineage>
</organism>
<dbReference type="EMBL" id="HBEO01013478">
    <property type="protein sequence ID" value="CAD8481744.1"/>
    <property type="molecule type" value="Transcribed_RNA"/>
</dbReference>
<dbReference type="InterPro" id="IPR023210">
    <property type="entry name" value="NADP_OxRdtase_dom"/>
</dbReference>